<keyword evidence="5" id="KW-1185">Reference proteome</keyword>
<dbReference type="SUPFAM" id="SSF56954">
    <property type="entry name" value="Outer membrane efflux proteins (OEP)"/>
    <property type="match status" value="1"/>
</dbReference>
<keyword evidence="2" id="KW-0564">Palmitate</keyword>
<evidence type="ECO:0000313" key="5">
    <source>
        <dbReference type="Proteomes" id="UP001301152"/>
    </source>
</evidence>
<dbReference type="PROSITE" id="PS51257">
    <property type="entry name" value="PROKAR_LIPOPROTEIN"/>
    <property type="match status" value="1"/>
</dbReference>
<evidence type="ECO:0000313" key="4">
    <source>
        <dbReference type="EMBL" id="MCX2563952.1"/>
    </source>
</evidence>
<dbReference type="InterPro" id="IPR010131">
    <property type="entry name" value="MdtP/NodT-like"/>
</dbReference>
<feature type="coiled-coil region" evidence="3">
    <location>
        <begin position="394"/>
        <end position="424"/>
    </location>
</feature>
<dbReference type="Gene3D" id="1.20.1600.10">
    <property type="entry name" value="Outer membrane efflux proteins (OEP)"/>
    <property type="match status" value="1"/>
</dbReference>
<evidence type="ECO:0000256" key="3">
    <source>
        <dbReference type="SAM" id="Coils"/>
    </source>
</evidence>
<gene>
    <name evidence="4" type="ORF">OQ497_08280</name>
</gene>
<keyword evidence="2" id="KW-0449">Lipoprotein</keyword>
<dbReference type="EMBL" id="JAPIUZ010000003">
    <property type="protein sequence ID" value="MCX2563952.1"/>
    <property type="molecule type" value="Genomic_DNA"/>
</dbReference>
<protein>
    <submittedName>
        <fullName evidence="4">Efflux transporter outer membrane subunit</fullName>
    </submittedName>
</protein>
<comment type="similarity">
    <text evidence="1 2">Belongs to the outer membrane factor (OMF) (TC 1.B.17) family.</text>
</comment>
<reference evidence="4 5" key="1">
    <citation type="submission" date="2022-11" db="EMBL/GenBank/DDBJ databases">
        <title>Genome sequencing of Acetobacter type strain.</title>
        <authorList>
            <person name="Heo J."/>
            <person name="Lee D."/>
            <person name="Han B.-H."/>
            <person name="Hong S.-B."/>
            <person name="Kwon S.-W."/>
        </authorList>
    </citation>
    <scope>NUCLEOTIDE SEQUENCE [LARGE SCALE GENOMIC DNA]</scope>
    <source>
        <strain evidence="4 5">KACC 21253</strain>
    </source>
</reference>
<dbReference type="Gene3D" id="2.20.200.10">
    <property type="entry name" value="Outer membrane efflux proteins (OEP)"/>
    <property type="match status" value="1"/>
</dbReference>
<keyword evidence="2" id="KW-0472">Membrane</keyword>
<evidence type="ECO:0000256" key="1">
    <source>
        <dbReference type="ARBA" id="ARBA00007613"/>
    </source>
</evidence>
<dbReference type="Proteomes" id="UP001301152">
    <property type="component" value="Unassembled WGS sequence"/>
</dbReference>
<sequence length="522" mass="57824">MKPLFFHLLSRRLYLLLGPLVLAGCMVGPDYKRPKAIVSAKFKELQPSEGWKYAAPGAAEIPKGAWWTMYHDPVLNELEEQVAINNQNVKQYEARYHSARAYINAVKAQLYPTLSSSAAFNRQSTGRGTSDSVAALPSNTTKNNYSLGPSASWDLDLWGRIRRQIEGQVSETQASAADLANAKLSYQAQLASAYFNMRYQDSLFDLLDRNTKFYQRSYEITHNQYEAGTADPTTLFQSKTQLEQTRAQTTATKIARAQYEHAIAVFIGKAPADLSIPHGALTREVPAIPVYMPSQLLERRPDIAAAERRMEEYNAQIGAAEAAFYPQVTLSASYSYAGDPIGSLIQVANRAWSLGASASETLFAGGSRTADVRQAEANYDYYVANYRQTVLTALQNVEDQLSNLRLLAQQADQQQMAVEAANRAVQVSLNQYMAGTQIYTSVVTAEATALSNDQTALQIQQGRIIDSVSLIENLGGGWDASEIPDKDSMQRDIPLLPSFIQKDKNYLPNDKEQQKAAVKKQK</sequence>
<organism evidence="4 5">
    <name type="scientific">Acetobacter thailandicus</name>
    <dbReference type="NCBI Taxonomy" id="1502842"/>
    <lineage>
        <taxon>Bacteria</taxon>
        <taxon>Pseudomonadati</taxon>
        <taxon>Pseudomonadota</taxon>
        <taxon>Alphaproteobacteria</taxon>
        <taxon>Acetobacterales</taxon>
        <taxon>Acetobacteraceae</taxon>
        <taxon>Acetobacter</taxon>
    </lineage>
</organism>
<dbReference type="PANTHER" id="PTHR30203:SF33">
    <property type="entry name" value="BLR4455 PROTEIN"/>
    <property type="match status" value="1"/>
</dbReference>
<name>A0ABT3QF87_9PROT</name>
<proteinExistence type="inferred from homology"/>
<keyword evidence="3" id="KW-0175">Coiled coil</keyword>
<comment type="caution">
    <text evidence="4">The sequence shown here is derived from an EMBL/GenBank/DDBJ whole genome shotgun (WGS) entry which is preliminary data.</text>
</comment>
<comment type="subcellular location">
    <subcellularLocation>
        <location evidence="2">Cell membrane</location>
        <topology evidence="2">Lipid-anchor</topology>
    </subcellularLocation>
</comment>
<dbReference type="RefSeq" id="WP_173559703.1">
    <property type="nucleotide sequence ID" value="NZ_JAPIUZ010000003.1"/>
</dbReference>
<dbReference type="Pfam" id="PF02321">
    <property type="entry name" value="OEP"/>
    <property type="match status" value="2"/>
</dbReference>
<evidence type="ECO:0000256" key="2">
    <source>
        <dbReference type="RuleBase" id="RU362097"/>
    </source>
</evidence>
<keyword evidence="2" id="KW-1134">Transmembrane beta strand</keyword>
<keyword evidence="2" id="KW-0812">Transmembrane</keyword>
<dbReference type="PANTHER" id="PTHR30203">
    <property type="entry name" value="OUTER MEMBRANE CATION EFFLUX PROTEIN"/>
    <property type="match status" value="1"/>
</dbReference>
<dbReference type="InterPro" id="IPR003423">
    <property type="entry name" value="OMP_efflux"/>
</dbReference>
<accession>A0ABT3QF87</accession>
<dbReference type="NCBIfam" id="TIGR01845">
    <property type="entry name" value="outer_NodT"/>
    <property type="match status" value="1"/>
</dbReference>